<dbReference type="Proteomes" id="UP000887576">
    <property type="component" value="Unplaced"/>
</dbReference>
<name>A0AC34PXE1_9BILA</name>
<sequence>MLFNVVKFCTFIILIVGANGYDKHGNRTPEGKSDLTDQHIIILYVVIGILTVLLTTNLLYTFRQKICNIYNRFTNAKLEAKTPDEKQKDRVIFMKYLKPGHNPLTLQVRDLENATEFWTKNLPVKIIALSDTRVFLEMERNKEILKLCKNPKAQEKEIFWPVNDAILKDLIELNRDYFDSSMKLHEIFTFGTEPTTVLQIKDQENNVIYLVTIEVYEILCNMGNEARTILQELDGKQFNESKCL</sequence>
<organism evidence="1 2">
    <name type="scientific">Panagrolaimus sp. JU765</name>
    <dbReference type="NCBI Taxonomy" id="591449"/>
    <lineage>
        <taxon>Eukaryota</taxon>
        <taxon>Metazoa</taxon>
        <taxon>Ecdysozoa</taxon>
        <taxon>Nematoda</taxon>
        <taxon>Chromadorea</taxon>
        <taxon>Rhabditida</taxon>
        <taxon>Tylenchina</taxon>
        <taxon>Panagrolaimomorpha</taxon>
        <taxon>Panagrolaimoidea</taxon>
        <taxon>Panagrolaimidae</taxon>
        <taxon>Panagrolaimus</taxon>
    </lineage>
</organism>
<reference evidence="2" key="1">
    <citation type="submission" date="2022-11" db="UniProtKB">
        <authorList>
            <consortium name="WormBaseParasite"/>
        </authorList>
    </citation>
    <scope>IDENTIFICATION</scope>
</reference>
<dbReference type="WBParaSite" id="JU765_v2.g10904.t1">
    <property type="protein sequence ID" value="JU765_v2.g10904.t1"/>
    <property type="gene ID" value="JU765_v2.g10904"/>
</dbReference>
<evidence type="ECO:0000313" key="2">
    <source>
        <dbReference type="WBParaSite" id="JU765_v2.g10904.t1"/>
    </source>
</evidence>
<proteinExistence type="predicted"/>
<accession>A0AC34PXE1</accession>
<evidence type="ECO:0000313" key="1">
    <source>
        <dbReference type="Proteomes" id="UP000887576"/>
    </source>
</evidence>
<protein>
    <submittedName>
        <fullName evidence="2">Uncharacterized protein</fullName>
    </submittedName>
</protein>